<evidence type="ECO:0008006" key="3">
    <source>
        <dbReference type="Google" id="ProtNLM"/>
    </source>
</evidence>
<dbReference type="AlphaFoldDB" id="A0AAJ6NSK9"/>
<keyword evidence="2" id="KW-1185">Reference proteome</keyword>
<dbReference type="GO" id="GO:0004803">
    <property type="term" value="F:transposase activity"/>
    <property type="evidence" value="ECO:0007669"/>
    <property type="project" value="InterPro"/>
</dbReference>
<dbReference type="EMBL" id="CP124543">
    <property type="protein sequence ID" value="WGV25945.1"/>
    <property type="molecule type" value="Genomic_DNA"/>
</dbReference>
<sequence length="148" mass="17211">MTDKPDQPRQFYYECPFYCLSANSQGIKQLLELKPDIALMEPTGNNYSKLWGTHLARAGVEVRLVGHRELRNYRANHLALPDKDDDADSLALACYYFDYHSDQRRFVQIRDQTIVKIRELVLRLAHLNRVQSPIINRLRQDLAIALLA</sequence>
<dbReference type="GO" id="GO:0006313">
    <property type="term" value="P:DNA transposition"/>
    <property type="evidence" value="ECO:0007669"/>
    <property type="project" value="InterPro"/>
</dbReference>
<accession>A0AAJ6NSK9</accession>
<organism evidence="1 2">
    <name type="scientific">Halotia branconii CENA392</name>
    <dbReference type="NCBI Taxonomy" id="1539056"/>
    <lineage>
        <taxon>Bacteria</taxon>
        <taxon>Bacillati</taxon>
        <taxon>Cyanobacteriota</taxon>
        <taxon>Cyanophyceae</taxon>
        <taxon>Nostocales</taxon>
        <taxon>Nodulariaceae</taxon>
        <taxon>Halotia</taxon>
    </lineage>
</organism>
<proteinExistence type="predicted"/>
<dbReference type="Proteomes" id="UP001223520">
    <property type="component" value="Chromosome"/>
</dbReference>
<gene>
    <name evidence="1" type="ORF">QI031_00005</name>
</gene>
<evidence type="ECO:0000313" key="1">
    <source>
        <dbReference type="EMBL" id="WGV25945.1"/>
    </source>
</evidence>
<reference evidence="1 2" key="1">
    <citation type="journal article" date="2023" name="Limnol Oceanogr Lett">
        <title>Environmental adaptations by the intertidal Antarctic cyanobacterium Halotia branconii CENA392 as revealed using long-read genome sequencing.</title>
        <authorList>
            <person name="Dextro R.B."/>
            <person name="Delbaje E."/>
            <person name="Freitas P.N.N."/>
            <person name="Geraldes V."/>
            <person name="Pinto E."/>
            <person name="Long P.F."/>
            <person name="Fiore M.F."/>
        </authorList>
    </citation>
    <scope>NUCLEOTIDE SEQUENCE [LARGE SCALE GENOMIC DNA]</scope>
    <source>
        <strain evidence="1 2">CENA392</strain>
    </source>
</reference>
<name>A0AAJ6NSK9_9CYAN</name>
<dbReference type="KEGG" id="hbq:QI031_00005"/>
<evidence type="ECO:0000313" key="2">
    <source>
        <dbReference type="Proteomes" id="UP001223520"/>
    </source>
</evidence>
<protein>
    <recommendedName>
        <fullName evidence="3">Transposase</fullName>
    </recommendedName>
</protein>
<dbReference type="GO" id="GO:0003677">
    <property type="term" value="F:DNA binding"/>
    <property type="evidence" value="ECO:0007669"/>
    <property type="project" value="InterPro"/>
</dbReference>